<comment type="similarity">
    <text evidence="1">Belongs to the glycosyltransferase 32 family.</text>
</comment>
<evidence type="ECO:0000313" key="3">
    <source>
        <dbReference type="Proteomes" id="UP001172102"/>
    </source>
</evidence>
<dbReference type="SUPFAM" id="SSF53448">
    <property type="entry name" value="Nucleotide-diphospho-sugar transferases"/>
    <property type="match status" value="1"/>
</dbReference>
<gene>
    <name evidence="2" type="ORF">B0H67DRAFT_569142</name>
</gene>
<dbReference type="InterPro" id="IPR029044">
    <property type="entry name" value="Nucleotide-diphossugar_trans"/>
</dbReference>
<evidence type="ECO:0000313" key="2">
    <source>
        <dbReference type="EMBL" id="KAK0724926.1"/>
    </source>
</evidence>
<comment type="caution">
    <text evidence="2">The sequence shown here is derived from an EMBL/GenBank/DDBJ whole genome shotgun (WGS) entry which is preliminary data.</text>
</comment>
<sequence>MDLDILFGQGHGLVQNEGPRLDTRTDADIIASLHRHVPVASERNVWAFWNNGFAAMSPWMQRNLVNWVRRQGQQDWTVRLLDTVPESPNHVYAFLPPQEFPAAAREGRMTSRGMSVTISDFSRIALLYHHGGVYMDVGIMLIRDLDDICWSSLQDEATPYRVAGMTQDMGRSPYQMHNSFLAARRQDPFLHRWQQVGLCMWEGRVDNAGTHDDPLLRHLGLLKFSSPAIPESADWASFNDYLNQYLAFERVRLNREPGPGGFDGPSYFQKHFFLLDARTEMFYGQDFDGGEAVVRWLSLPREITREPEESGHDQDRAREFVHNILARSSMCKFSQGTARLGLTFLVATHWSKPEHADADCRPGTWGELLRHGSINFRQTRMPGTCLTPLEVVVETETITNLGILEPAL</sequence>
<reference evidence="2" key="1">
    <citation type="submission" date="2023-06" db="EMBL/GenBank/DDBJ databases">
        <title>Genome-scale phylogeny and comparative genomics of the fungal order Sordariales.</title>
        <authorList>
            <consortium name="Lawrence Berkeley National Laboratory"/>
            <person name="Hensen N."/>
            <person name="Bonometti L."/>
            <person name="Westerberg I."/>
            <person name="Brannstrom I.O."/>
            <person name="Guillou S."/>
            <person name="Cros-Aarteil S."/>
            <person name="Calhoun S."/>
            <person name="Haridas S."/>
            <person name="Kuo A."/>
            <person name="Mondo S."/>
            <person name="Pangilinan J."/>
            <person name="Riley R."/>
            <person name="Labutti K."/>
            <person name="Andreopoulos B."/>
            <person name="Lipzen A."/>
            <person name="Chen C."/>
            <person name="Yanf M."/>
            <person name="Daum C."/>
            <person name="Ng V."/>
            <person name="Clum A."/>
            <person name="Steindorff A."/>
            <person name="Ohm R."/>
            <person name="Martin F."/>
            <person name="Silar P."/>
            <person name="Natvig D."/>
            <person name="Lalanne C."/>
            <person name="Gautier V."/>
            <person name="Ament-Velasquez S.L."/>
            <person name="Kruys A."/>
            <person name="Hutchinson M.I."/>
            <person name="Powell A.J."/>
            <person name="Barry K."/>
            <person name="Miller A.N."/>
            <person name="Grigoriev I.V."/>
            <person name="Debuchy R."/>
            <person name="Gladieux P."/>
            <person name="Thoren M.H."/>
            <person name="Johannesson H."/>
        </authorList>
    </citation>
    <scope>NUCLEOTIDE SEQUENCE</scope>
    <source>
        <strain evidence="2">SMH4607-1</strain>
    </source>
</reference>
<dbReference type="InterPro" id="IPR007577">
    <property type="entry name" value="GlycoTrfase_DXD_sugar-bd_CS"/>
</dbReference>
<dbReference type="GO" id="GO:1901135">
    <property type="term" value="P:carbohydrate derivative metabolic process"/>
    <property type="evidence" value="ECO:0007669"/>
    <property type="project" value="UniProtKB-ARBA"/>
</dbReference>
<dbReference type="EMBL" id="JAUKUA010000002">
    <property type="protein sequence ID" value="KAK0724926.1"/>
    <property type="molecule type" value="Genomic_DNA"/>
</dbReference>
<protein>
    <submittedName>
        <fullName evidence="2">Glycosyltransferase</fullName>
    </submittedName>
</protein>
<organism evidence="2 3">
    <name type="scientific">Lasiosphaeris hirsuta</name>
    <dbReference type="NCBI Taxonomy" id="260670"/>
    <lineage>
        <taxon>Eukaryota</taxon>
        <taxon>Fungi</taxon>
        <taxon>Dikarya</taxon>
        <taxon>Ascomycota</taxon>
        <taxon>Pezizomycotina</taxon>
        <taxon>Sordariomycetes</taxon>
        <taxon>Sordariomycetidae</taxon>
        <taxon>Sordariales</taxon>
        <taxon>Lasiosphaeriaceae</taxon>
        <taxon>Lasiosphaeris</taxon>
    </lineage>
</organism>
<evidence type="ECO:0000256" key="1">
    <source>
        <dbReference type="ARBA" id="ARBA00009003"/>
    </source>
</evidence>
<proteinExistence type="inferred from homology"/>
<name>A0AA40E5R5_9PEZI</name>
<keyword evidence="3" id="KW-1185">Reference proteome</keyword>
<accession>A0AA40E5R5</accession>
<dbReference type="Gene3D" id="3.90.550.20">
    <property type="match status" value="1"/>
</dbReference>
<dbReference type="Pfam" id="PF04488">
    <property type="entry name" value="Gly_transf_sug"/>
    <property type="match status" value="1"/>
</dbReference>
<dbReference type="AlphaFoldDB" id="A0AA40E5R5"/>
<dbReference type="Proteomes" id="UP001172102">
    <property type="component" value="Unassembled WGS sequence"/>
</dbReference>